<dbReference type="EMBL" id="RBZO01000023">
    <property type="protein sequence ID" value="RKQ14154.1"/>
    <property type="molecule type" value="Genomic_DNA"/>
</dbReference>
<feature type="domain" description="DUF2268" evidence="1">
    <location>
        <begin position="65"/>
        <end position="254"/>
    </location>
</feature>
<sequence>MSVIRTDKWLLKLYDYPIDICEKLKVYFADASASEVYEYLSLHGMYQPTKRGTDLVKTLRNNNTWEVIEKEHQILKEMWDGPDIPIFIFPLNSHQLLKRDVVEKSGLAFKDKLFLFVSEENTEKDISALFTHEYNHVCRLTKFNKKEEDYVLLDTIVLEGLAEYAVCERFGEECTADWTSFYSDEELKMIWNKLIYPNRNTSKNSAKHHKLLYGAGLHPKMSGYCVGYYLVNKYVEAFHHTSKSLFIIDTEMIAKVTLE</sequence>
<accession>A0A494YVD4</accession>
<dbReference type="InterPro" id="IPR018728">
    <property type="entry name" value="DUF2268"/>
</dbReference>
<dbReference type="Proteomes" id="UP000281813">
    <property type="component" value="Unassembled WGS sequence"/>
</dbReference>
<reference evidence="2 3" key="1">
    <citation type="journal article" date="2015" name="Antonie Van Leeuwenhoek">
        <title>Oceanobacillus bengalensis sp. nov., a bacterium isolated from seawater of the Bay of Bengal.</title>
        <authorList>
            <person name="Yongchang O."/>
            <person name="Xiang W."/>
            <person name="Wang G."/>
        </authorList>
    </citation>
    <scope>NUCLEOTIDE SEQUENCE [LARGE SCALE GENOMIC DNA]</scope>
    <source>
        <strain evidence="2 3">MCCC 1K00260</strain>
    </source>
</reference>
<protein>
    <submittedName>
        <fullName evidence="2">Zn-dependent protease</fullName>
    </submittedName>
</protein>
<comment type="caution">
    <text evidence="2">The sequence shown here is derived from an EMBL/GenBank/DDBJ whole genome shotgun (WGS) entry which is preliminary data.</text>
</comment>
<dbReference type="AlphaFoldDB" id="A0A494YVD4"/>
<proteinExistence type="predicted"/>
<gene>
    <name evidence="2" type="ORF">D8M05_14075</name>
</gene>
<keyword evidence="2" id="KW-0645">Protease</keyword>
<dbReference type="GO" id="GO:0008233">
    <property type="term" value="F:peptidase activity"/>
    <property type="evidence" value="ECO:0007669"/>
    <property type="project" value="UniProtKB-KW"/>
</dbReference>
<dbReference type="RefSeq" id="WP_121132876.1">
    <property type="nucleotide sequence ID" value="NZ_JBHUFK010000064.1"/>
</dbReference>
<dbReference type="GO" id="GO:0006508">
    <property type="term" value="P:proteolysis"/>
    <property type="evidence" value="ECO:0007669"/>
    <property type="project" value="UniProtKB-KW"/>
</dbReference>
<dbReference type="Pfam" id="PF10026">
    <property type="entry name" value="DUF2268"/>
    <property type="match status" value="1"/>
</dbReference>
<dbReference type="OrthoDB" id="2449457at2"/>
<evidence type="ECO:0000313" key="3">
    <source>
        <dbReference type="Proteomes" id="UP000281813"/>
    </source>
</evidence>
<keyword evidence="2" id="KW-0378">Hydrolase</keyword>
<keyword evidence="3" id="KW-1185">Reference proteome</keyword>
<name>A0A494YVD4_9BACI</name>
<organism evidence="2 3">
    <name type="scientific">Oceanobacillus bengalensis</name>
    <dbReference type="NCBI Taxonomy" id="1435466"/>
    <lineage>
        <taxon>Bacteria</taxon>
        <taxon>Bacillati</taxon>
        <taxon>Bacillota</taxon>
        <taxon>Bacilli</taxon>
        <taxon>Bacillales</taxon>
        <taxon>Bacillaceae</taxon>
        <taxon>Oceanobacillus</taxon>
    </lineage>
</organism>
<evidence type="ECO:0000313" key="2">
    <source>
        <dbReference type="EMBL" id="RKQ14154.1"/>
    </source>
</evidence>
<evidence type="ECO:0000259" key="1">
    <source>
        <dbReference type="Pfam" id="PF10026"/>
    </source>
</evidence>